<proteinExistence type="predicted"/>
<keyword evidence="2" id="KW-0808">Transferase</keyword>
<dbReference type="PROSITE" id="PS01124">
    <property type="entry name" value="HTH_ARAC_FAMILY_2"/>
    <property type="match status" value="1"/>
</dbReference>
<dbReference type="STRING" id="2656787.A0A370TBE8"/>
<feature type="domain" description="HTH araC/xylS-type" evidence="6">
    <location>
        <begin position="93"/>
        <end position="145"/>
    </location>
</feature>
<evidence type="ECO:0000256" key="1">
    <source>
        <dbReference type="ARBA" id="ARBA00001947"/>
    </source>
</evidence>
<dbReference type="SUPFAM" id="SSF57884">
    <property type="entry name" value="Ada DNA repair protein, N-terminal domain (N-Ada 10)"/>
    <property type="match status" value="1"/>
</dbReference>
<dbReference type="InterPro" id="IPR035451">
    <property type="entry name" value="Ada-like_dom_sf"/>
</dbReference>
<dbReference type="AlphaFoldDB" id="A0A370TBE8"/>
<evidence type="ECO:0000313" key="8">
    <source>
        <dbReference type="Proteomes" id="UP000254866"/>
    </source>
</evidence>
<dbReference type="GeneID" id="43602428"/>
<comment type="cofactor">
    <cofactor evidence="1">
        <name>Zn(2+)</name>
        <dbReference type="ChEBI" id="CHEBI:29105"/>
    </cofactor>
</comment>
<dbReference type="OrthoDB" id="2447880at2759"/>
<keyword evidence="8" id="KW-1185">Reference proteome</keyword>
<evidence type="ECO:0000256" key="2">
    <source>
        <dbReference type="ARBA" id="ARBA00022603"/>
    </source>
</evidence>
<keyword evidence="3" id="KW-0805">Transcription regulation</keyword>
<dbReference type="GO" id="GO:0032259">
    <property type="term" value="P:methylation"/>
    <property type="evidence" value="ECO:0007669"/>
    <property type="project" value="UniProtKB-KW"/>
</dbReference>
<dbReference type="GO" id="GO:0006281">
    <property type="term" value="P:DNA repair"/>
    <property type="evidence" value="ECO:0007669"/>
    <property type="project" value="InterPro"/>
</dbReference>
<reference evidence="7 8" key="1">
    <citation type="journal article" date="2018" name="IMA Fungus">
        <title>IMA Genome-F 9: Draft genome sequence of Annulohypoxylon stygium, Aspergillus mulundensis, Berkeleyomyces basicola (syn. Thielaviopsis basicola), Ceratocystis smalleyi, two Cercospora beticola strains, Coleophoma cylindrospora, Fusarium fracticaudum, Phialophora cf. hyalina, and Morchella septimelata.</title>
        <authorList>
            <person name="Wingfield B.D."/>
            <person name="Bills G.F."/>
            <person name="Dong Y."/>
            <person name="Huang W."/>
            <person name="Nel W.J."/>
            <person name="Swalarsk-Parry B.S."/>
            <person name="Vaghefi N."/>
            <person name="Wilken P.M."/>
            <person name="An Z."/>
            <person name="de Beer Z.W."/>
            <person name="De Vos L."/>
            <person name="Chen L."/>
            <person name="Duong T.A."/>
            <person name="Gao Y."/>
            <person name="Hammerbacher A."/>
            <person name="Kikkert J.R."/>
            <person name="Li Y."/>
            <person name="Li H."/>
            <person name="Li K."/>
            <person name="Li Q."/>
            <person name="Liu X."/>
            <person name="Ma X."/>
            <person name="Naidoo K."/>
            <person name="Pethybridge S.J."/>
            <person name="Sun J."/>
            <person name="Steenkamp E.T."/>
            <person name="van der Nest M.A."/>
            <person name="van Wyk S."/>
            <person name="Wingfield M.J."/>
            <person name="Xiong C."/>
            <person name="Yue Q."/>
            <person name="Zhang X."/>
        </authorList>
    </citation>
    <scope>NUCLEOTIDE SEQUENCE [LARGE SCALE GENOMIC DNA]</scope>
    <source>
        <strain evidence="7 8">BP 5553</strain>
    </source>
</reference>
<evidence type="ECO:0000313" key="7">
    <source>
        <dbReference type="EMBL" id="RDL31370.1"/>
    </source>
</evidence>
<dbReference type="GO" id="GO:0008168">
    <property type="term" value="F:methyltransferase activity"/>
    <property type="evidence" value="ECO:0007669"/>
    <property type="project" value="UniProtKB-KW"/>
</dbReference>
<dbReference type="Pfam" id="PF00165">
    <property type="entry name" value="HTH_AraC"/>
    <property type="match status" value="1"/>
</dbReference>
<dbReference type="InterPro" id="IPR004026">
    <property type="entry name" value="Ada_DNA_repair_Zn-bd"/>
</dbReference>
<dbReference type="Pfam" id="PF02805">
    <property type="entry name" value="Ada_Zn_binding"/>
    <property type="match status" value="1"/>
</dbReference>
<gene>
    <name evidence="7" type="ORF">BP5553_09579</name>
</gene>
<comment type="caution">
    <text evidence="7">The sequence shown here is derived from an EMBL/GenBank/DDBJ whole genome shotgun (WGS) entry which is preliminary data.</text>
</comment>
<dbReference type="GO" id="GO:0043565">
    <property type="term" value="F:sequence-specific DNA binding"/>
    <property type="evidence" value="ECO:0007669"/>
    <property type="project" value="InterPro"/>
</dbReference>
<protein>
    <recommendedName>
        <fullName evidence="6">HTH araC/xylS-type domain-containing protein</fullName>
    </recommendedName>
</protein>
<accession>A0A370TBE8</accession>
<dbReference type="GO" id="GO:0003700">
    <property type="term" value="F:DNA-binding transcription factor activity"/>
    <property type="evidence" value="ECO:0007669"/>
    <property type="project" value="InterPro"/>
</dbReference>
<keyword evidence="4" id="KW-0010">Activator</keyword>
<dbReference type="SUPFAM" id="SSF46689">
    <property type="entry name" value="Homeodomain-like"/>
    <property type="match status" value="1"/>
</dbReference>
<dbReference type="EMBL" id="NPIC01000012">
    <property type="protein sequence ID" value="RDL31370.1"/>
    <property type="molecule type" value="Genomic_DNA"/>
</dbReference>
<sequence>MAQSSRNPSFSTPSSRWAALVTRNPAATNSFVYSVTTTNIYCRADCPSRLARRANVKFYESAIEAEREGFRACKRCRPEVGNGVERDPQVLAVQKAKKLIEDEGRCEEKKWTVKDLAKEVGLTESHFCRVFKKVTGMRVGEYRTFVRGNRDAVNAVTRKGSDIGDGRMEELNEMVSPLLSGPTQPWDLDLDTIEMIESDKDMEMFDFANYRFDFPTKNTLNLSIGQSDEDCFEFLDFDFEDPGKHVV</sequence>
<dbReference type="RefSeq" id="XP_031865501.1">
    <property type="nucleotide sequence ID" value="XM_032018202.1"/>
</dbReference>
<evidence type="ECO:0000256" key="4">
    <source>
        <dbReference type="ARBA" id="ARBA00023159"/>
    </source>
</evidence>
<keyword evidence="2" id="KW-0489">Methyltransferase</keyword>
<organism evidence="7 8">
    <name type="scientific">Venustampulla echinocandica</name>
    <dbReference type="NCBI Taxonomy" id="2656787"/>
    <lineage>
        <taxon>Eukaryota</taxon>
        <taxon>Fungi</taxon>
        <taxon>Dikarya</taxon>
        <taxon>Ascomycota</taxon>
        <taxon>Pezizomycotina</taxon>
        <taxon>Leotiomycetes</taxon>
        <taxon>Helotiales</taxon>
        <taxon>Pleuroascaceae</taxon>
        <taxon>Venustampulla</taxon>
    </lineage>
</organism>
<evidence type="ECO:0000256" key="3">
    <source>
        <dbReference type="ARBA" id="ARBA00023015"/>
    </source>
</evidence>
<dbReference type="InterPro" id="IPR009057">
    <property type="entry name" value="Homeodomain-like_sf"/>
</dbReference>
<evidence type="ECO:0000256" key="5">
    <source>
        <dbReference type="ARBA" id="ARBA00023163"/>
    </source>
</evidence>
<keyword evidence="5" id="KW-0804">Transcription</keyword>
<dbReference type="Gene3D" id="3.40.10.10">
    <property type="entry name" value="DNA Methylphosphotriester Repair Domain"/>
    <property type="match status" value="1"/>
</dbReference>
<dbReference type="Gene3D" id="1.10.10.60">
    <property type="entry name" value="Homeodomain-like"/>
    <property type="match status" value="1"/>
</dbReference>
<evidence type="ECO:0000259" key="6">
    <source>
        <dbReference type="PROSITE" id="PS01124"/>
    </source>
</evidence>
<dbReference type="GO" id="GO:0008270">
    <property type="term" value="F:zinc ion binding"/>
    <property type="evidence" value="ECO:0007669"/>
    <property type="project" value="InterPro"/>
</dbReference>
<dbReference type="InterPro" id="IPR018060">
    <property type="entry name" value="HTH_AraC"/>
</dbReference>
<dbReference type="Proteomes" id="UP000254866">
    <property type="component" value="Unassembled WGS sequence"/>
</dbReference>
<name>A0A370TBE8_9HELO</name>